<organism evidence="2 3">
    <name type="scientific">Nonomuraea insulae</name>
    <dbReference type="NCBI Taxonomy" id="1616787"/>
    <lineage>
        <taxon>Bacteria</taxon>
        <taxon>Bacillati</taxon>
        <taxon>Actinomycetota</taxon>
        <taxon>Actinomycetes</taxon>
        <taxon>Streptosporangiales</taxon>
        <taxon>Streptosporangiaceae</taxon>
        <taxon>Nonomuraea</taxon>
    </lineage>
</organism>
<evidence type="ECO:0000313" key="3">
    <source>
        <dbReference type="Proteomes" id="UP001596058"/>
    </source>
</evidence>
<evidence type="ECO:0000313" key="2">
    <source>
        <dbReference type="EMBL" id="MFC5830511.1"/>
    </source>
</evidence>
<gene>
    <name evidence="2" type="ORF">ACFPZ3_42210</name>
</gene>
<name>A0ABW1D0B5_9ACTN</name>
<sequence>MKSIRVAVAAAAVGVALTACSSPMHAGAAAVVGNERISTSRLDADTRAYLAALKQNKLDETQLGVPVTQVVLQRLVNVSASEQLIARYKVPVSETEIDTALKDPGQFESPAINLLANGVSPNDARAYGRVIVGLSKLQQQFGGQAAQQKLTQEFASIKTVFSPRYGALNPQRSQENPALFVDTGRFGKLATQPAQQPAQG</sequence>
<feature type="chain" id="PRO_5045417875" evidence="1">
    <location>
        <begin position="27"/>
        <end position="200"/>
    </location>
</feature>
<reference evidence="3" key="1">
    <citation type="journal article" date="2019" name="Int. J. Syst. Evol. Microbiol.">
        <title>The Global Catalogue of Microorganisms (GCM) 10K type strain sequencing project: providing services to taxonomists for standard genome sequencing and annotation.</title>
        <authorList>
            <consortium name="The Broad Institute Genomics Platform"/>
            <consortium name="The Broad Institute Genome Sequencing Center for Infectious Disease"/>
            <person name="Wu L."/>
            <person name="Ma J."/>
        </authorList>
    </citation>
    <scope>NUCLEOTIDE SEQUENCE [LARGE SCALE GENOMIC DNA]</scope>
    <source>
        <strain evidence="3">CCUG 53903</strain>
    </source>
</reference>
<accession>A0ABW1D0B5</accession>
<comment type="caution">
    <text evidence="2">The sequence shown here is derived from an EMBL/GenBank/DDBJ whole genome shotgun (WGS) entry which is preliminary data.</text>
</comment>
<dbReference type="Gene3D" id="1.10.4030.10">
    <property type="entry name" value="Porin chaperone SurA, peptide-binding domain"/>
    <property type="match status" value="1"/>
</dbReference>
<keyword evidence="1" id="KW-0732">Signal</keyword>
<proteinExistence type="predicted"/>
<dbReference type="PROSITE" id="PS51257">
    <property type="entry name" value="PROKAR_LIPOPROTEIN"/>
    <property type="match status" value="1"/>
</dbReference>
<dbReference type="EMBL" id="JBHSPA010000055">
    <property type="protein sequence ID" value="MFC5830511.1"/>
    <property type="molecule type" value="Genomic_DNA"/>
</dbReference>
<dbReference type="Pfam" id="PF13624">
    <property type="entry name" value="SurA_N_3"/>
    <property type="match status" value="1"/>
</dbReference>
<dbReference type="InterPro" id="IPR027304">
    <property type="entry name" value="Trigger_fact/SurA_dom_sf"/>
</dbReference>
<protein>
    <submittedName>
        <fullName evidence="2">SurA N-terminal domain-containing protein</fullName>
    </submittedName>
</protein>
<dbReference type="SUPFAM" id="SSF109998">
    <property type="entry name" value="Triger factor/SurA peptide-binding domain-like"/>
    <property type="match status" value="1"/>
</dbReference>
<keyword evidence="3" id="KW-1185">Reference proteome</keyword>
<feature type="signal peptide" evidence="1">
    <location>
        <begin position="1"/>
        <end position="26"/>
    </location>
</feature>
<dbReference type="RefSeq" id="WP_379519993.1">
    <property type="nucleotide sequence ID" value="NZ_JBHSPA010000055.1"/>
</dbReference>
<dbReference type="Proteomes" id="UP001596058">
    <property type="component" value="Unassembled WGS sequence"/>
</dbReference>
<evidence type="ECO:0000256" key="1">
    <source>
        <dbReference type="SAM" id="SignalP"/>
    </source>
</evidence>